<feature type="domain" description="SpoVT-AbrB" evidence="2">
    <location>
        <begin position="1"/>
        <end position="47"/>
    </location>
</feature>
<reference evidence="3 4" key="1">
    <citation type="submission" date="2018-03" db="EMBL/GenBank/DDBJ databases">
        <title>The ancient ancestry and fast evolution of plastids.</title>
        <authorList>
            <person name="Moore K.R."/>
            <person name="Magnabosco C."/>
            <person name="Momper L."/>
            <person name="Gold D.A."/>
            <person name="Bosak T."/>
            <person name="Fournier G.P."/>
        </authorList>
    </citation>
    <scope>NUCLEOTIDE SEQUENCE [LARGE SCALE GENOMIC DNA]</scope>
    <source>
        <strain evidence="3 4">CCALA 016</strain>
    </source>
</reference>
<organism evidence="3 4">
    <name type="scientific">Aphanothece hegewaldii CCALA 016</name>
    <dbReference type="NCBI Taxonomy" id="2107694"/>
    <lineage>
        <taxon>Bacteria</taxon>
        <taxon>Bacillati</taxon>
        <taxon>Cyanobacteriota</taxon>
        <taxon>Cyanophyceae</taxon>
        <taxon>Oscillatoriophycideae</taxon>
        <taxon>Chroococcales</taxon>
        <taxon>Aphanothecaceae</taxon>
        <taxon>Aphanothece</taxon>
    </lineage>
</organism>
<dbReference type="Pfam" id="PF04014">
    <property type="entry name" value="MazE_antitoxin"/>
    <property type="match status" value="1"/>
</dbReference>
<dbReference type="Gene3D" id="2.10.260.10">
    <property type="match status" value="1"/>
</dbReference>
<dbReference type="AlphaFoldDB" id="A0A2T1LUI7"/>
<keyword evidence="4" id="KW-1185">Reference proteome</keyword>
<protein>
    <submittedName>
        <fullName evidence="3">AbrB family transcriptional regulator</fullName>
    </submittedName>
</protein>
<dbReference type="SMART" id="SM00966">
    <property type="entry name" value="SpoVT_AbrB"/>
    <property type="match status" value="1"/>
</dbReference>
<dbReference type="RefSeq" id="WP_106458237.1">
    <property type="nucleotide sequence ID" value="NZ_PXOH01000022.1"/>
</dbReference>
<evidence type="ECO:0000313" key="3">
    <source>
        <dbReference type="EMBL" id="PSF35200.1"/>
    </source>
</evidence>
<evidence type="ECO:0000259" key="2">
    <source>
        <dbReference type="PROSITE" id="PS51740"/>
    </source>
</evidence>
<evidence type="ECO:0000256" key="1">
    <source>
        <dbReference type="PROSITE-ProRule" id="PRU01076"/>
    </source>
</evidence>
<dbReference type="InterPro" id="IPR037914">
    <property type="entry name" value="SpoVT-AbrB_sf"/>
</dbReference>
<dbReference type="NCBIfam" id="TIGR01439">
    <property type="entry name" value="lp_hng_hel_AbrB"/>
    <property type="match status" value="1"/>
</dbReference>
<reference evidence="3 4" key="2">
    <citation type="submission" date="2018-03" db="EMBL/GenBank/DDBJ databases">
        <authorList>
            <person name="Keele B.F."/>
        </authorList>
    </citation>
    <scope>NUCLEOTIDE SEQUENCE [LARGE SCALE GENOMIC DNA]</scope>
    <source>
        <strain evidence="3 4">CCALA 016</strain>
    </source>
</reference>
<evidence type="ECO:0000313" key="4">
    <source>
        <dbReference type="Proteomes" id="UP000239001"/>
    </source>
</evidence>
<dbReference type="SUPFAM" id="SSF89447">
    <property type="entry name" value="AbrB/MazE/MraZ-like"/>
    <property type="match status" value="1"/>
</dbReference>
<keyword evidence="1" id="KW-0238">DNA-binding</keyword>
<name>A0A2T1LUI7_9CHRO</name>
<dbReference type="InterPro" id="IPR007159">
    <property type="entry name" value="SpoVT-AbrB_dom"/>
</dbReference>
<dbReference type="GO" id="GO:0003677">
    <property type="term" value="F:DNA binding"/>
    <property type="evidence" value="ECO:0007669"/>
    <property type="project" value="UniProtKB-UniRule"/>
</dbReference>
<sequence>MIYATITSKGQITIPKEIRDYLKLDTGSKVDFVIDETGQVKIIPLNIPIESLSGILHRPSMKAATIEEMEQSIQNKELYLT</sequence>
<gene>
    <name evidence="3" type="ORF">C7H19_17625</name>
</gene>
<dbReference type="EMBL" id="PXOH01000022">
    <property type="protein sequence ID" value="PSF35200.1"/>
    <property type="molecule type" value="Genomic_DNA"/>
</dbReference>
<dbReference type="Proteomes" id="UP000239001">
    <property type="component" value="Unassembled WGS sequence"/>
</dbReference>
<dbReference type="OrthoDB" id="9811597at2"/>
<proteinExistence type="predicted"/>
<comment type="caution">
    <text evidence="3">The sequence shown here is derived from an EMBL/GenBank/DDBJ whole genome shotgun (WGS) entry which is preliminary data.</text>
</comment>
<accession>A0A2T1LUI7</accession>
<dbReference type="PROSITE" id="PS51740">
    <property type="entry name" value="SPOVT_ABRB"/>
    <property type="match status" value="1"/>
</dbReference>